<protein>
    <submittedName>
        <fullName evidence="1">Putative 10kDa chaperonin</fullName>
    </submittedName>
</protein>
<reference evidence="1 2" key="1">
    <citation type="submission" date="2020-07" db="EMBL/GenBank/DDBJ databases">
        <title>Taxonomic proposal: Crassvirales, a new order of highly abundant and diverse bacterial viruses.</title>
        <authorList>
            <person name="Shkoporov A.N."/>
            <person name="Stockdale S.R."/>
            <person name="Guerin E."/>
            <person name="Ross R.P."/>
            <person name="Hill C."/>
        </authorList>
    </citation>
    <scope>NUCLEOTIDE SEQUENCE [LARGE SCALE GENOMIC DNA]</scope>
</reference>
<sequence>MKVIKKVRPQFTGLITTMNMFEEKDMYIKGTSLIDGRKIKKSIDEFQTVVAVGPHVNGIQVGDLVHIDPTRFMKPVQVKKPNQPDSLKTGMEEYSSEMRYQFDVIELDGKPYLKLQDRDVDYVVEEYEEVEDFDSNPTIVTEEHLKGKPRLELN</sequence>
<name>A0A7M1S0E4_9CAUD</name>
<evidence type="ECO:0000313" key="2">
    <source>
        <dbReference type="Proteomes" id="UP000594161"/>
    </source>
</evidence>
<evidence type="ECO:0000313" key="1">
    <source>
        <dbReference type="EMBL" id="QOR59611.1"/>
    </source>
</evidence>
<dbReference type="RefSeq" id="YP_010111769.1">
    <property type="nucleotide sequence ID" value="NC_055884.1"/>
</dbReference>
<dbReference type="GeneID" id="65130218"/>
<dbReference type="KEGG" id="vg:65130218"/>
<keyword evidence="2" id="KW-1185">Reference proteome</keyword>
<dbReference type="Proteomes" id="UP000594161">
    <property type="component" value="Segment"/>
</dbReference>
<accession>A0A7M1S0E4</accession>
<proteinExistence type="predicted"/>
<dbReference type="EMBL" id="MT774391">
    <property type="protein sequence ID" value="QOR59611.1"/>
    <property type="molecule type" value="Genomic_DNA"/>
</dbReference>
<organism evidence="1 2">
    <name type="scientific">uncultured phage cr126_1</name>
    <dbReference type="NCBI Taxonomy" id="2772075"/>
    <lineage>
        <taxon>Viruses</taxon>
        <taxon>Duplodnaviria</taxon>
        <taxon>Heunggongvirae</taxon>
        <taxon>Uroviricota</taxon>
        <taxon>Caudoviricetes</taxon>
        <taxon>Crassvirales</taxon>
        <taxon>Steigviridae</taxon>
        <taxon>Asinivirinae</taxon>
        <taxon>Kolpuevirus</taxon>
        <taxon>Kolpuevirus hominis</taxon>
    </lineage>
</organism>